<dbReference type="EMBL" id="UINC01036692">
    <property type="protein sequence ID" value="SVB31043.1"/>
    <property type="molecule type" value="Genomic_DNA"/>
</dbReference>
<reference evidence="1" key="1">
    <citation type="submission" date="2018-05" db="EMBL/GenBank/DDBJ databases">
        <authorList>
            <person name="Lanie J.A."/>
            <person name="Ng W.-L."/>
            <person name="Kazmierczak K.M."/>
            <person name="Andrzejewski T.M."/>
            <person name="Davidsen T.M."/>
            <person name="Wayne K.J."/>
            <person name="Tettelin H."/>
            <person name="Glass J.I."/>
            <person name="Rusch D."/>
            <person name="Podicherti R."/>
            <person name="Tsui H.-C.T."/>
            <person name="Winkler M.E."/>
        </authorList>
    </citation>
    <scope>NUCLEOTIDE SEQUENCE</scope>
</reference>
<dbReference type="AlphaFoldDB" id="A0A382D0E3"/>
<name>A0A382D0E3_9ZZZZ</name>
<gene>
    <name evidence="1" type="ORF">METZ01_LOCUS183897</name>
</gene>
<feature type="non-terminal residue" evidence="1">
    <location>
        <position position="91"/>
    </location>
</feature>
<organism evidence="1">
    <name type="scientific">marine metagenome</name>
    <dbReference type="NCBI Taxonomy" id="408172"/>
    <lineage>
        <taxon>unclassified sequences</taxon>
        <taxon>metagenomes</taxon>
        <taxon>ecological metagenomes</taxon>
    </lineage>
</organism>
<evidence type="ECO:0000313" key="1">
    <source>
        <dbReference type="EMBL" id="SVB31043.1"/>
    </source>
</evidence>
<proteinExistence type="predicted"/>
<accession>A0A382D0E3</accession>
<sequence>MEELIPQGKRLFFIALLVMFACEEEEKDFAGIINPSSICGVDTSFSRVIQGTGGYDIIKSSNCSYMVCGSDGKTMLLKIDERGDEIWNRTY</sequence>
<protein>
    <submittedName>
        <fullName evidence="1">Uncharacterized protein</fullName>
    </submittedName>
</protein>